<accession>A0ABY9GJN0</accession>
<keyword evidence="2" id="KW-1185">Reference proteome</keyword>
<name>A0ABY9GJN0_9PSED</name>
<reference evidence="1 2" key="1">
    <citation type="submission" date="2023-02" db="EMBL/GenBank/DDBJ databases">
        <title>Evolution of Hrp T3SS in non-pathogenic Pseudomonas fluorescens.</title>
        <authorList>
            <person name="Liao K."/>
            <person name="Wei H."/>
            <person name="Gu Y."/>
        </authorList>
    </citation>
    <scope>NUCLEOTIDE SEQUENCE [LARGE SCALE GENOMIC DNA]</scope>
    <source>
        <strain evidence="1 2">FP205</strain>
    </source>
</reference>
<dbReference type="RefSeq" id="WP_305390229.1">
    <property type="nucleotide sequence ID" value="NZ_CP117426.1"/>
</dbReference>
<dbReference type="Proteomes" id="UP001230339">
    <property type="component" value="Chromosome"/>
</dbReference>
<gene>
    <name evidence="1" type="ORF">PSH57_14185</name>
</gene>
<evidence type="ECO:0000313" key="2">
    <source>
        <dbReference type="Proteomes" id="UP001230339"/>
    </source>
</evidence>
<dbReference type="EMBL" id="CP117449">
    <property type="protein sequence ID" value="WLH15373.1"/>
    <property type="molecule type" value="Genomic_DNA"/>
</dbReference>
<protein>
    <submittedName>
        <fullName evidence="1">Uncharacterized protein</fullName>
    </submittedName>
</protein>
<evidence type="ECO:0000313" key="1">
    <source>
        <dbReference type="EMBL" id="WLH15373.1"/>
    </source>
</evidence>
<organism evidence="1 2">
    <name type="scientific">Pseudomonas hefeiensis</name>
    <dbReference type="NCBI Taxonomy" id="2738125"/>
    <lineage>
        <taxon>Bacteria</taxon>
        <taxon>Pseudomonadati</taxon>
        <taxon>Pseudomonadota</taxon>
        <taxon>Gammaproteobacteria</taxon>
        <taxon>Pseudomonadales</taxon>
        <taxon>Pseudomonadaceae</taxon>
        <taxon>Pseudomonas</taxon>
    </lineage>
</organism>
<sequence>MRSQLLEHHMQLGAYLKFFCLNIVLEPSQNVFWRSGQPLKRYPMTGLLTKGMAVIQLSNNGVKTSTSSPDKSFLSPRRLLKSKMISRAHVCAVLKGTITESPVTFSYTFCRPTPFCPVIANRRSSALWYHAPLLWLTRPPVLPTDGHAKGGNK</sequence>
<proteinExistence type="predicted"/>